<organism evidence="1 2">
    <name type="scientific">Danaus chrysippus</name>
    <name type="common">African queen</name>
    <dbReference type="NCBI Taxonomy" id="151541"/>
    <lineage>
        <taxon>Eukaryota</taxon>
        <taxon>Metazoa</taxon>
        <taxon>Ecdysozoa</taxon>
        <taxon>Arthropoda</taxon>
        <taxon>Hexapoda</taxon>
        <taxon>Insecta</taxon>
        <taxon>Pterygota</taxon>
        <taxon>Neoptera</taxon>
        <taxon>Endopterygota</taxon>
        <taxon>Lepidoptera</taxon>
        <taxon>Glossata</taxon>
        <taxon>Ditrysia</taxon>
        <taxon>Papilionoidea</taxon>
        <taxon>Nymphalidae</taxon>
        <taxon>Danainae</taxon>
        <taxon>Danaini</taxon>
        <taxon>Danaina</taxon>
        <taxon>Danaus</taxon>
        <taxon>Anosia</taxon>
    </lineage>
</organism>
<keyword evidence="2" id="KW-1185">Reference proteome</keyword>
<dbReference type="OrthoDB" id="7492311at2759"/>
<accession>A0A8J2VSE3</accession>
<dbReference type="Proteomes" id="UP000789524">
    <property type="component" value="Unassembled WGS sequence"/>
</dbReference>
<protein>
    <submittedName>
        <fullName evidence="1">(African queen) hypothetical protein</fullName>
    </submittedName>
</protein>
<gene>
    <name evidence="1" type="ORF">DCHRY22_LOCUS3827</name>
</gene>
<sequence length="247" mass="25765">MKLEEVNTNIGLDAAKSVDVVTADGKAQKLSVEDGALVLTEGSSRLRCWPIHNIKIKTDLSCGVSIEAGGETLSWTSNIERCKTSLNRLTQIVITASLPVGMGQPSDAASAALLEDSEPDDTDAERRVKRLGDRLARLDALNVAGMLAAAIEGGGAQLAAKQEAGSAAGTALSTRLSRLEALTRAAPAALHARSGVARSDAAARALLVELTELYEWLDNPALKDLDTLSEISLATVDGRARALRAGG</sequence>
<comment type="caution">
    <text evidence="1">The sequence shown here is derived from an EMBL/GenBank/DDBJ whole genome shotgun (WGS) entry which is preliminary data.</text>
</comment>
<dbReference type="EMBL" id="CAKASE010000048">
    <property type="protein sequence ID" value="CAG9562506.1"/>
    <property type="molecule type" value="Genomic_DNA"/>
</dbReference>
<evidence type="ECO:0000313" key="1">
    <source>
        <dbReference type="EMBL" id="CAG9562506.1"/>
    </source>
</evidence>
<reference evidence="1" key="1">
    <citation type="submission" date="2021-09" db="EMBL/GenBank/DDBJ databases">
        <authorList>
            <person name="Martin H S."/>
        </authorList>
    </citation>
    <scope>NUCLEOTIDE SEQUENCE</scope>
</reference>
<evidence type="ECO:0000313" key="2">
    <source>
        <dbReference type="Proteomes" id="UP000789524"/>
    </source>
</evidence>
<dbReference type="AlphaFoldDB" id="A0A8J2VSE3"/>
<proteinExistence type="predicted"/>
<name>A0A8J2VSE3_9NEOP</name>